<dbReference type="InterPro" id="IPR025962">
    <property type="entry name" value="SdpI/YhfL"/>
</dbReference>
<keyword evidence="1" id="KW-0472">Membrane</keyword>
<dbReference type="EMBL" id="FULE01000046">
    <property type="protein sequence ID" value="SJN59093.1"/>
    <property type="molecule type" value="Genomic_DNA"/>
</dbReference>
<name>A0A1R4LRL5_VIBR1</name>
<dbReference type="OrthoDB" id="9035280at2"/>
<evidence type="ECO:0000313" key="2">
    <source>
        <dbReference type="EMBL" id="SJN59093.1"/>
    </source>
</evidence>
<keyword evidence="1" id="KW-1133">Transmembrane helix</keyword>
<feature type="transmembrane region" description="Helical" evidence="1">
    <location>
        <begin position="56"/>
        <end position="74"/>
    </location>
</feature>
<evidence type="ECO:0000313" key="3">
    <source>
        <dbReference type="Proteomes" id="UP000188276"/>
    </source>
</evidence>
<proteinExistence type="predicted"/>
<feature type="transmembrane region" description="Helical" evidence="1">
    <location>
        <begin position="86"/>
        <end position="107"/>
    </location>
</feature>
<organism evidence="2 3">
    <name type="scientific">Vibrio ruber (strain DSM 16370 / JCM 11486 / BCRC 17186 / CECT 7878 / LMG 23124 / VR1)</name>
    <dbReference type="NCBI Taxonomy" id="1123498"/>
    <lineage>
        <taxon>Bacteria</taxon>
        <taxon>Pseudomonadati</taxon>
        <taxon>Pseudomonadota</taxon>
        <taxon>Gammaproteobacteria</taxon>
        <taxon>Vibrionales</taxon>
        <taxon>Vibrionaceae</taxon>
        <taxon>Vibrio</taxon>
    </lineage>
</organism>
<dbReference type="Proteomes" id="UP000188276">
    <property type="component" value="Unassembled WGS sequence"/>
</dbReference>
<keyword evidence="3" id="KW-1185">Reference proteome</keyword>
<evidence type="ECO:0008006" key="4">
    <source>
        <dbReference type="Google" id="ProtNLM"/>
    </source>
</evidence>
<keyword evidence="1" id="KW-0812">Transmembrane</keyword>
<sequence>MNSMSTSFLLLSLGSLIFLITALPLAFGKVKPNRFYGVRIKLTFSNKQQWYRINKIYGWAMTFSVIAFFSVTHLMNTWQDAQYEVLNLILFVAQVMVPTLVVVFFVYRSGKEK</sequence>
<protein>
    <recommendedName>
        <fullName evidence="4">SdpI/YhfL protein family protein</fullName>
    </recommendedName>
</protein>
<dbReference type="RefSeq" id="WP_077337112.1">
    <property type="nucleotide sequence ID" value="NZ_FULE01000046.1"/>
</dbReference>
<dbReference type="Pfam" id="PF13630">
    <property type="entry name" value="SdpI"/>
    <property type="match status" value="1"/>
</dbReference>
<gene>
    <name evidence="2" type="ORF">VR7878_03222</name>
</gene>
<dbReference type="AlphaFoldDB" id="A0A1R4LRL5"/>
<evidence type="ECO:0000256" key="1">
    <source>
        <dbReference type="SAM" id="Phobius"/>
    </source>
</evidence>
<dbReference type="STRING" id="1123498.VR7878_03222"/>
<accession>A0A1R4LRL5</accession>
<reference evidence="3" key="1">
    <citation type="submission" date="2017-02" db="EMBL/GenBank/DDBJ databases">
        <authorList>
            <person name="Rodrigo-Torres L."/>
            <person name="Arahal R.D."/>
            <person name="Lucena T."/>
        </authorList>
    </citation>
    <scope>NUCLEOTIDE SEQUENCE [LARGE SCALE GENOMIC DNA]</scope>
    <source>
        <strain evidence="3">CECT 7878</strain>
    </source>
</reference>